<dbReference type="RefSeq" id="WP_345885919.1">
    <property type="nucleotide sequence ID" value="NZ_JBDFRB010000013.1"/>
</dbReference>
<gene>
    <name evidence="2" type="ORF">ABCQ75_13295</name>
</gene>
<comment type="caution">
    <text evidence="2">The sequence shown here is derived from an EMBL/GenBank/DDBJ whole genome shotgun (WGS) entry which is preliminary data.</text>
</comment>
<evidence type="ECO:0000256" key="1">
    <source>
        <dbReference type="SAM" id="MobiDB-lite"/>
    </source>
</evidence>
<feature type="region of interest" description="Disordered" evidence="1">
    <location>
        <begin position="156"/>
        <end position="178"/>
    </location>
</feature>
<evidence type="ECO:0000313" key="3">
    <source>
        <dbReference type="Proteomes" id="UP001422074"/>
    </source>
</evidence>
<dbReference type="EMBL" id="JBDFRB010000013">
    <property type="protein sequence ID" value="MEN2745504.1"/>
    <property type="molecule type" value="Genomic_DNA"/>
</dbReference>
<sequence length="178" mass="19273">MDGDGPDARHPFVAVMFVEPAPVGERFGKRHWPLHVTLLRFDLAPDAALAAASGAFAHLEPVRAQVGHDADFGFRGRVRVSLVEAVPGLRALHESLLESVGGAGGYIHSTHHTGDGFRPHVTMQGERRVHEGDTLRLDSVSLVDMAPGGDAEWRLPTAEFRAEQEPGSPWQDPPEEPA</sequence>
<name>A0ABU9X3U6_9MICC</name>
<dbReference type="Proteomes" id="UP001422074">
    <property type="component" value="Unassembled WGS sequence"/>
</dbReference>
<keyword evidence="3" id="KW-1185">Reference proteome</keyword>
<dbReference type="Pfam" id="PF13563">
    <property type="entry name" value="2_5_RNA_ligase2"/>
    <property type="match status" value="1"/>
</dbReference>
<dbReference type="Gene3D" id="3.90.1140.10">
    <property type="entry name" value="Cyclic phosphodiesterase"/>
    <property type="match status" value="1"/>
</dbReference>
<dbReference type="SUPFAM" id="SSF55144">
    <property type="entry name" value="LigT-like"/>
    <property type="match status" value="1"/>
</dbReference>
<organism evidence="2 3">
    <name type="scientific">Sinomonas halotolerans</name>
    <dbReference type="NCBI Taxonomy" id="1644133"/>
    <lineage>
        <taxon>Bacteria</taxon>
        <taxon>Bacillati</taxon>
        <taxon>Actinomycetota</taxon>
        <taxon>Actinomycetes</taxon>
        <taxon>Micrococcales</taxon>
        <taxon>Micrococcaceae</taxon>
        <taxon>Sinomonas</taxon>
    </lineage>
</organism>
<dbReference type="GO" id="GO:0016874">
    <property type="term" value="F:ligase activity"/>
    <property type="evidence" value="ECO:0007669"/>
    <property type="project" value="UniProtKB-KW"/>
</dbReference>
<keyword evidence="2" id="KW-0436">Ligase</keyword>
<reference evidence="2 3" key="1">
    <citation type="submission" date="2024-05" db="EMBL/GenBank/DDBJ databases">
        <title>Sinomonas sp. nov., isolated from a waste landfill.</title>
        <authorList>
            <person name="Zhao Y."/>
        </authorList>
    </citation>
    <scope>NUCLEOTIDE SEQUENCE [LARGE SCALE GENOMIC DNA]</scope>
    <source>
        <strain evidence="2 3">CCTCC AB2014300</strain>
    </source>
</reference>
<accession>A0ABU9X3U6</accession>
<dbReference type="InterPro" id="IPR009097">
    <property type="entry name" value="Cyclic_Pdiesterase"/>
</dbReference>
<protein>
    <submittedName>
        <fullName evidence="2">2'-5' RNA ligase family protein</fullName>
    </submittedName>
</protein>
<proteinExistence type="predicted"/>
<evidence type="ECO:0000313" key="2">
    <source>
        <dbReference type="EMBL" id="MEN2745504.1"/>
    </source>
</evidence>